<dbReference type="EMBL" id="CCBP010000220">
    <property type="protein sequence ID" value="CDO74867.1"/>
    <property type="molecule type" value="Genomic_DNA"/>
</dbReference>
<gene>
    <name evidence="1" type="ORF">BN946_scf185004.g17</name>
</gene>
<reference evidence="1" key="1">
    <citation type="submission" date="2014-01" db="EMBL/GenBank/DDBJ databases">
        <title>The genome of the white-rot fungus Pycnoporus cinnabarinus: a basidiomycete model with a versatile arsenal for lignocellulosic biomass breakdown.</title>
        <authorList>
            <person name="Levasseur A."/>
            <person name="Lomascolo A."/>
            <person name="Ruiz-Duenas F.J."/>
            <person name="Uzan E."/>
            <person name="Piumi F."/>
            <person name="Kues U."/>
            <person name="Ram A.F.J."/>
            <person name="Murat C."/>
            <person name="Haon M."/>
            <person name="Benoit I."/>
            <person name="Arfi Y."/>
            <person name="Chevret D."/>
            <person name="Drula E."/>
            <person name="Kwon M.J."/>
            <person name="Gouret P."/>
            <person name="Lesage-Meessen L."/>
            <person name="Lombard V."/>
            <person name="Mariette J."/>
            <person name="Noirot C."/>
            <person name="Park J."/>
            <person name="Patyshakuliyeva A."/>
            <person name="Wieneger R.A.B."/>
            <person name="Wosten H.A.B."/>
            <person name="Martin F."/>
            <person name="Coutinho P.M."/>
            <person name="de Vries R."/>
            <person name="Martinez A.T."/>
            <person name="Klopp C."/>
            <person name="Pontarotti P."/>
            <person name="Henrissat B."/>
            <person name="Record E."/>
        </authorList>
    </citation>
    <scope>NUCLEOTIDE SEQUENCE [LARGE SCALE GENOMIC DNA]</scope>
    <source>
        <strain evidence="1">BRFM137</strain>
    </source>
</reference>
<dbReference type="InterPro" id="IPR032675">
    <property type="entry name" value="LRR_dom_sf"/>
</dbReference>
<evidence type="ECO:0000313" key="1">
    <source>
        <dbReference type="EMBL" id="CDO74867.1"/>
    </source>
</evidence>
<dbReference type="SUPFAM" id="SSF52047">
    <property type="entry name" value="RNI-like"/>
    <property type="match status" value="1"/>
</dbReference>
<name>A0A060SK53_PYCCI</name>
<accession>A0A060SK53</accession>
<proteinExistence type="predicted"/>
<dbReference type="Gene3D" id="1.20.1280.50">
    <property type="match status" value="1"/>
</dbReference>
<dbReference type="OMA" id="GLWTHIA"/>
<sequence>MADLNQLGLPRGVFASVTGHPLANFDFKTPEDLRTAVANAVDKKRETLRGLMDDIARLQSIRNMVTPVNLLPHELLAMVFAYATADGDTCVQLIGITHVCHLWRHTALNSAALWTRIAVNDPLAIATFLERAKSLPVSLSVTLCRPPVVSTVRLIASETHRLRSLRVRVPAEIALEIVTNRLKVAAPMLEEFCIEKLDPKWGRWAAPDAADAERSLRTLDMPSLRSLSLRGVPLLYIPQGPNSLRELTLHRRIPPPDTLLQLLKDSPALEKLCVGGTFEFDTLLDREAVALRQLKSFHLSTFPPQGIANLLGSLVLPRDVKVAINAPLDIDHDFENIFVTFPPAPQTVGLACFRDLRRLELCWDVDTLDLRAYRGADDFTEPALHIAASHLGPYPGNCFLANWAFDTSQVETVVLCGNSWRERGVERAVARTLWAPMFDRLPALKTLRLMCIGQKTLEEFIASFLVGPNPHLETIEVVNARPGRVFWDRLHLMLTMRGSRRPEGSIKRVELYDVGEGPDWDPDYIAVIKVHKGVEVVWDLD</sequence>
<dbReference type="STRING" id="5643.A0A060SK53"/>
<organism evidence="1 2">
    <name type="scientific">Pycnoporus cinnabarinus</name>
    <name type="common">Cinnabar-red polypore</name>
    <name type="synonym">Trametes cinnabarina</name>
    <dbReference type="NCBI Taxonomy" id="5643"/>
    <lineage>
        <taxon>Eukaryota</taxon>
        <taxon>Fungi</taxon>
        <taxon>Dikarya</taxon>
        <taxon>Basidiomycota</taxon>
        <taxon>Agaricomycotina</taxon>
        <taxon>Agaricomycetes</taxon>
        <taxon>Polyporales</taxon>
        <taxon>Polyporaceae</taxon>
        <taxon>Trametes</taxon>
    </lineage>
</organism>
<dbReference type="Gene3D" id="3.80.10.10">
    <property type="entry name" value="Ribonuclease Inhibitor"/>
    <property type="match status" value="1"/>
</dbReference>
<dbReference type="Proteomes" id="UP000029665">
    <property type="component" value="Unassembled WGS sequence"/>
</dbReference>
<comment type="caution">
    <text evidence="1">The sequence shown here is derived from an EMBL/GenBank/DDBJ whole genome shotgun (WGS) entry which is preliminary data.</text>
</comment>
<dbReference type="HOGENOM" id="CLU_483997_0_0_1"/>
<evidence type="ECO:0000313" key="2">
    <source>
        <dbReference type="Proteomes" id="UP000029665"/>
    </source>
</evidence>
<dbReference type="OrthoDB" id="3353710at2759"/>
<dbReference type="AlphaFoldDB" id="A0A060SK53"/>
<protein>
    <submittedName>
        <fullName evidence="1">Uncharacterized protein</fullName>
    </submittedName>
</protein>
<keyword evidence="2" id="KW-1185">Reference proteome</keyword>